<keyword evidence="1" id="KW-1133">Transmembrane helix</keyword>
<dbReference type="EMBL" id="JAROCY010000009">
    <property type="protein sequence ID" value="MDF8333735.1"/>
    <property type="molecule type" value="Genomic_DNA"/>
</dbReference>
<dbReference type="RefSeq" id="WP_277277722.1">
    <property type="nucleotide sequence ID" value="NZ_JAROCY010000009.1"/>
</dbReference>
<comment type="caution">
    <text evidence="2">The sequence shown here is derived from an EMBL/GenBank/DDBJ whole genome shotgun (WGS) entry which is preliminary data.</text>
</comment>
<reference evidence="2 3" key="1">
    <citation type="submission" date="2023-03" db="EMBL/GenBank/DDBJ databases">
        <title>Novosphingobium cyanobacteriorum sp. nov., isolated from a eutrophic reservoir during the Microcystis bloom period.</title>
        <authorList>
            <person name="Kang M."/>
            <person name="Le V."/>
            <person name="Ko S.-R."/>
            <person name="Lee S.-A."/>
            <person name="Ahn C.-Y."/>
        </authorList>
    </citation>
    <scope>NUCLEOTIDE SEQUENCE [LARGE SCALE GENOMIC DNA]</scope>
    <source>
        <strain evidence="2 3">HBC54</strain>
    </source>
</reference>
<protein>
    <recommendedName>
        <fullName evidence="4">Transmembrane anchor protein</fullName>
    </recommendedName>
</protein>
<evidence type="ECO:0000256" key="1">
    <source>
        <dbReference type="SAM" id="Phobius"/>
    </source>
</evidence>
<dbReference type="Proteomes" id="UP001222770">
    <property type="component" value="Unassembled WGS sequence"/>
</dbReference>
<accession>A0ABT6CKY9</accession>
<evidence type="ECO:0000313" key="3">
    <source>
        <dbReference type="Proteomes" id="UP001222770"/>
    </source>
</evidence>
<proteinExistence type="predicted"/>
<gene>
    <name evidence="2" type="ORF">POM99_11030</name>
</gene>
<keyword evidence="1" id="KW-0472">Membrane</keyword>
<name>A0ABT6CKY9_9SPHN</name>
<keyword evidence="1" id="KW-0812">Transmembrane</keyword>
<evidence type="ECO:0008006" key="4">
    <source>
        <dbReference type="Google" id="ProtNLM"/>
    </source>
</evidence>
<evidence type="ECO:0000313" key="2">
    <source>
        <dbReference type="EMBL" id="MDF8333735.1"/>
    </source>
</evidence>
<sequence length="200" mass="21391">MTDQTNAASRRRAILWGTGLAAVAGGAVVLFVLPAETGIDLTGFGKSSGLSEMANPQAEQTLARGRQHPEAFVAMDAPPQEPGARDHWTYQLAPFEEVELKYVLAKGATIAFTWKANGPLNYDMHAHPDDGGEALTESYAVARGERQGGRYTAAFAGIHGWHWQNRGLTPVTLTLDASGRIDGSRLLGGHGQEDRALTPN</sequence>
<feature type="transmembrane region" description="Helical" evidence="1">
    <location>
        <begin position="12"/>
        <end position="33"/>
    </location>
</feature>
<organism evidence="2 3">
    <name type="scientific">Novosphingobium cyanobacteriorum</name>
    <dbReference type="NCBI Taxonomy" id="3024215"/>
    <lineage>
        <taxon>Bacteria</taxon>
        <taxon>Pseudomonadati</taxon>
        <taxon>Pseudomonadota</taxon>
        <taxon>Alphaproteobacteria</taxon>
        <taxon>Sphingomonadales</taxon>
        <taxon>Sphingomonadaceae</taxon>
        <taxon>Novosphingobium</taxon>
    </lineage>
</organism>
<keyword evidence="3" id="KW-1185">Reference proteome</keyword>